<dbReference type="EMBL" id="PISP01000001">
    <property type="protein sequence ID" value="PKD45022.1"/>
    <property type="molecule type" value="Genomic_DNA"/>
</dbReference>
<dbReference type="PANTHER" id="PTHR45266:SF3">
    <property type="entry name" value="OXALOACETATE DECARBOXYLASE ALPHA CHAIN"/>
    <property type="match status" value="1"/>
</dbReference>
<dbReference type="InterPro" id="IPR000089">
    <property type="entry name" value="Biotin_lipoyl"/>
</dbReference>
<sequence length="169" mass="18700">MQFESTIDDQSFEVNIDDDSSFATVNGKEMPYELIVQANGRVLFRTGTKLHIIDNIEVEKQTISFSIDGKFVKTVVKDDQELLLERLGFSTEELASAGLLEAPMPGKILELLVNEGDEVEEGQPVVILEAMKMENELKSPTAGTVATIVVSENDNVEKNQTILEIEPRG</sequence>
<dbReference type="RefSeq" id="WP_101072377.1">
    <property type="nucleotide sequence ID" value="NZ_PISP01000001.1"/>
</dbReference>
<dbReference type="PROSITE" id="PS00188">
    <property type="entry name" value="BIOTIN"/>
    <property type="match status" value="1"/>
</dbReference>
<gene>
    <name evidence="3" type="ORF">CWD77_06085</name>
</gene>
<reference evidence="3 4" key="1">
    <citation type="submission" date="2017-11" db="EMBL/GenBank/DDBJ databases">
        <title>Rhodohalobacter 15182 sp. nov., isolated from a salt lake.</title>
        <authorList>
            <person name="Han S."/>
        </authorList>
    </citation>
    <scope>NUCLEOTIDE SEQUENCE [LARGE SCALE GENOMIC DNA]</scope>
    <source>
        <strain evidence="3 4">15182</strain>
    </source>
</reference>
<dbReference type="SUPFAM" id="SSF51230">
    <property type="entry name" value="Single hybrid motif"/>
    <property type="match status" value="1"/>
</dbReference>
<evidence type="ECO:0000259" key="2">
    <source>
        <dbReference type="PROSITE" id="PS50968"/>
    </source>
</evidence>
<evidence type="ECO:0000313" key="4">
    <source>
        <dbReference type="Proteomes" id="UP000233398"/>
    </source>
</evidence>
<organism evidence="3 4">
    <name type="scientific">Rhodohalobacter barkolensis</name>
    <dbReference type="NCBI Taxonomy" id="2053187"/>
    <lineage>
        <taxon>Bacteria</taxon>
        <taxon>Pseudomonadati</taxon>
        <taxon>Balneolota</taxon>
        <taxon>Balneolia</taxon>
        <taxon>Balneolales</taxon>
        <taxon>Balneolaceae</taxon>
        <taxon>Rhodohalobacter</taxon>
    </lineage>
</organism>
<dbReference type="Proteomes" id="UP000233398">
    <property type="component" value="Unassembled WGS sequence"/>
</dbReference>
<dbReference type="AlphaFoldDB" id="A0A2N0VLF9"/>
<comment type="caution">
    <text evidence="3">The sequence shown here is derived from an EMBL/GenBank/DDBJ whole genome shotgun (WGS) entry which is preliminary data.</text>
</comment>
<keyword evidence="1" id="KW-0092">Biotin</keyword>
<keyword evidence="4" id="KW-1185">Reference proteome</keyword>
<evidence type="ECO:0000256" key="1">
    <source>
        <dbReference type="ARBA" id="ARBA00023267"/>
    </source>
</evidence>
<dbReference type="FunFam" id="2.40.50.100:FF:000003">
    <property type="entry name" value="Acetyl-CoA carboxylase biotin carboxyl carrier protein"/>
    <property type="match status" value="1"/>
</dbReference>
<feature type="domain" description="Lipoyl-binding" evidence="2">
    <location>
        <begin position="90"/>
        <end position="166"/>
    </location>
</feature>
<accession>A0A2N0VLF9</accession>
<name>A0A2N0VLF9_9BACT</name>
<dbReference type="Gene3D" id="2.40.50.100">
    <property type="match status" value="1"/>
</dbReference>
<proteinExistence type="predicted"/>
<evidence type="ECO:0000313" key="3">
    <source>
        <dbReference type="EMBL" id="PKD45022.1"/>
    </source>
</evidence>
<dbReference type="InterPro" id="IPR011053">
    <property type="entry name" value="Single_hybrid_motif"/>
</dbReference>
<dbReference type="CDD" id="cd06850">
    <property type="entry name" value="biotinyl_domain"/>
    <property type="match status" value="1"/>
</dbReference>
<dbReference type="PANTHER" id="PTHR45266">
    <property type="entry name" value="OXALOACETATE DECARBOXYLASE ALPHA CHAIN"/>
    <property type="match status" value="1"/>
</dbReference>
<dbReference type="OrthoDB" id="9812676at2"/>
<dbReference type="PROSITE" id="PS50968">
    <property type="entry name" value="BIOTINYL_LIPOYL"/>
    <property type="match status" value="1"/>
</dbReference>
<dbReference type="InterPro" id="IPR001882">
    <property type="entry name" value="Biotin_BS"/>
</dbReference>
<dbReference type="Pfam" id="PF00364">
    <property type="entry name" value="Biotin_lipoyl"/>
    <property type="match status" value="1"/>
</dbReference>
<protein>
    <submittedName>
        <fullName evidence="3">Acetyl-CoA carboxylase biotin carboxyl carrier protein subunit</fullName>
    </submittedName>
</protein>
<dbReference type="InterPro" id="IPR050709">
    <property type="entry name" value="Biotin_Carboxyl_Carrier/Decarb"/>
</dbReference>